<keyword evidence="7" id="KW-0221">Differentiation</keyword>
<dbReference type="GO" id="GO:0007506">
    <property type="term" value="P:gonadal mesoderm development"/>
    <property type="evidence" value="ECO:0007669"/>
    <property type="project" value="UniProtKB-KW"/>
</dbReference>
<keyword evidence="5" id="KW-0964">Secreted</keyword>
<dbReference type="Pfam" id="PF00019">
    <property type="entry name" value="TGF_beta"/>
    <property type="match status" value="1"/>
</dbReference>
<dbReference type="EMBL" id="JW865708">
    <property type="protein sequence ID" value="AFO98225.1"/>
    <property type="molecule type" value="mRNA"/>
</dbReference>
<dbReference type="InterPro" id="IPR021203">
    <property type="entry name" value="Muellerian-inhibiting_factor"/>
</dbReference>
<dbReference type="GeneID" id="103181920"/>
<evidence type="ECO:0000256" key="15">
    <source>
        <dbReference type="SAM" id="SignalP"/>
    </source>
</evidence>
<feature type="region of interest" description="Disordered" evidence="14">
    <location>
        <begin position="31"/>
        <end position="89"/>
    </location>
</feature>
<dbReference type="Pfam" id="PF04709">
    <property type="entry name" value="AMH_N"/>
    <property type="match status" value="1"/>
</dbReference>
<keyword evidence="6 15" id="KW-0732">Signal</keyword>
<evidence type="ECO:0000256" key="2">
    <source>
        <dbReference type="ARBA" id="ARBA00006656"/>
    </source>
</evidence>
<dbReference type="AlphaFoldDB" id="V9KJS5"/>
<dbReference type="PROSITE" id="PS51362">
    <property type="entry name" value="TGF_BETA_2"/>
    <property type="match status" value="1"/>
</dbReference>
<comment type="subcellular location">
    <subcellularLocation>
        <location evidence="1">Secreted</location>
    </subcellularLocation>
</comment>
<dbReference type="SUPFAM" id="SSF57501">
    <property type="entry name" value="Cystine-knot cytokines"/>
    <property type="match status" value="1"/>
</dbReference>
<evidence type="ECO:0000256" key="7">
    <source>
        <dbReference type="ARBA" id="ARBA00022782"/>
    </source>
</evidence>
<reference evidence="17" key="1">
    <citation type="journal article" date="2014" name="Nature">
        <title>Elephant shark genome provides unique insights into gnathostome evolution.</title>
        <authorList>
            <consortium name="International Elephant Shark Genome Sequencing Consortium"/>
            <person name="Venkatesh B."/>
            <person name="Lee A.P."/>
            <person name="Ravi V."/>
            <person name="Maurya A.K."/>
            <person name="Lian M.M."/>
            <person name="Swann J.B."/>
            <person name="Ohta Y."/>
            <person name="Flajnik M.F."/>
            <person name="Sutoh Y."/>
            <person name="Kasahara M."/>
            <person name="Hoon S."/>
            <person name="Gangu V."/>
            <person name="Roy S.W."/>
            <person name="Irimia M."/>
            <person name="Korzh V."/>
            <person name="Kondrychyn I."/>
            <person name="Lim Z.W."/>
            <person name="Tay B.H."/>
            <person name="Tohari S."/>
            <person name="Kong K.W."/>
            <person name="Ho S."/>
            <person name="Lorente-Galdos B."/>
            <person name="Quilez J."/>
            <person name="Marques-Bonet T."/>
            <person name="Raney B.J."/>
            <person name="Ingham P.W."/>
            <person name="Tay A."/>
            <person name="Hillier L.W."/>
            <person name="Minx P."/>
            <person name="Boehm T."/>
            <person name="Wilson R.K."/>
            <person name="Brenner S."/>
            <person name="Warren W.C."/>
        </authorList>
    </citation>
    <scope>NUCLEOTIDE SEQUENCE</scope>
    <source>
        <tissue evidence="17">Testis</tissue>
    </source>
</reference>
<evidence type="ECO:0000256" key="8">
    <source>
        <dbReference type="ARBA" id="ARBA00023030"/>
    </source>
</evidence>
<name>V9KJS5_CALMI</name>
<evidence type="ECO:0000256" key="12">
    <source>
        <dbReference type="ARBA" id="ARBA00031273"/>
    </source>
</evidence>
<feature type="compositionally biased region" description="Basic and acidic residues" evidence="14">
    <location>
        <begin position="57"/>
        <end position="66"/>
    </location>
</feature>
<dbReference type="CTD" id="268"/>
<evidence type="ECO:0000256" key="4">
    <source>
        <dbReference type="ARBA" id="ARBA00020473"/>
    </source>
</evidence>
<evidence type="ECO:0000256" key="9">
    <source>
        <dbReference type="ARBA" id="ARBA00023156"/>
    </source>
</evidence>
<dbReference type="SMART" id="SM00204">
    <property type="entry name" value="TGFB"/>
    <property type="match status" value="1"/>
</dbReference>
<dbReference type="KEGG" id="cmk:103181920"/>
<dbReference type="PANTHER" id="PTHR15009:SF4">
    <property type="entry name" value="MUELLERIAN-INHIBITING FACTOR"/>
    <property type="match status" value="1"/>
</dbReference>
<dbReference type="InterPro" id="IPR029034">
    <property type="entry name" value="Cystine-knot_cytokine"/>
</dbReference>
<feature type="compositionally biased region" description="Polar residues" evidence="14">
    <location>
        <begin position="71"/>
        <end position="84"/>
    </location>
</feature>
<dbReference type="RefSeq" id="XP_007896900.2">
    <property type="nucleotide sequence ID" value="XM_007898709.2"/>
</dbReference>
<sequence length="673" mass="77167">MKTLLVLLVSQLSLSLTAPLPIELSTRVESADDPSVSQSHAEESSHFNPAGTEANYEFDRKSRSPTHEISPPSNEDQGPSTVANRSRDYRSDTFSEQYDYHSRRRVLGGFEEPVCRLHMAGGSDRRPNPVEIVGLVTGYERGFIEDVRQYSDGHMARFGICSDSSNQSALPSLTNLALHLEAGAQVVRLTVLHLSEMNWKEHNLQLQFKTAYQWDLDQPMDDSEMSLLVFYLGQRQDYFFENREGFRFAELQLDEHQTVCFYEQTKYVILNVQGIPGKHSDGQLCFEVSLKISSLSNGTRPVKERLQQLLFGLDEKRFTRMTPALYLLTRKRKPTLQPSCNTLQDATTQLSLDKRASRTESDWDVSDLLHHPGPSGRVSPRDFLRHLNSFLNMVLDYSTDWRSKSIFHLDKETIESLPHQSLNISNIYALELLVELEEPLVFLLPENAEVFLEDTSGENSGESRKQEEKIQRLFLTKMQGVIAQVLAIPVFQKEKVLKKLRYLLNQCNYPFPLPQVPQVPTRVGDAPKPGQRERNRKQKTYHTFLLLKTLQTVKTFWDKKQKLFRQNRSAGNRSVCKLEELSIDFERLSYDWILIPKLYNIHNCVGPCRVPLIGNVSNHVVLLIKMQEQGLPTKREPCCVPVEYSELLLAVVSDHSSEITIYKNMVAEDCKCR</sequence>
<feature type="chain" id="PRO_5004777846" description="Muellerian-inhibiting factor" evidence="15">
    <location>
        <begin position="20"/>
        <end position="673"/>
    </location>
</feature>
<proteinExistence type="evidence at transcript level"/>
<comment type="subunit">
    <text evidence="3">Homodimer; disulfide-linked.</text>
</comment>
<dbReference type="PROSITE" id="PS00250">
    <property type="entry name" value="TGF_BETA_1"/>
    <property type="match status" value="1"/>
</dbReference>
<evidence type="ECO:0000256" key="11">
    <source>
        <dbReference type="ARBA" id="ARBA00030008"/>
    </source>
</evidence>
<evidence type="ECO:0000256" key="3">
    <source>
        <dbReference type="ARBA" id="ARBA00011748"/>
    </source>
</evidence>
<organism evidence="17">
    <name type="scientific">Callorhinchus milii</name>
    <name type="common">Ghost shark</name>
    <dbReference type="NCBI Taxonomy" id="7868"/>
    <lineage>
        <taxon>Eukaryota</taxon>
        <taxon>Metazoa</taxon>
        <taxon>Chordata</taxon>
        <taxon>Craniata</taxon>
        <taxon>Vertebrata</taxon>
        <taxon>Chondrichthyes</taxon>
        <taxon>Holocephali</taxon>
        <taxon>Chimaeriformes</taxon>
        <taxon>Callorhinchidae</taxon>
        <taxon>Callorhinchus</taxon>
    </lineage>
</organism>
<protein>
    <recommendedName>
        <fullName evidence="4">Muellerian-inhibiting factor</fullName>
    </recommendedName>
    <alternativeName>
        <fullName evidence="11">Anti-Muellerian hormone</fullName>
    </alternativeName>
    <alternativeName>
        <fullName evidence="12">Muellerian-inhibiting substance</fullName>
    </alternativeName>
</protein>
<dbReference type="GO" id="GO:0030154">
    <property type="term" value="P:cell differentiation"/>
    <property type="evidence" value="ECO:0007669"/>
    <property type="project" value="UniProtKB-KW"/>
</dbReference>
<dbReference type="GO" id="GO:0008083">
    <property type="term" value="F:growth factor activity"/>
    <property type="evidence" value="ECO:0007669"/>
    <property type="project" value="UniProtKB-KW"/>
</dbReference>
<dbReference type="PANTHER" id="PTHR15009">
    <property type="entry name" value="MUELLERIAN-INHIBITING FACTOR"/>
    <property type="match status" value="1"/>
</dbReference>
<evidence type="ECO:0000256" key="6">
    <source>
        <dbReference type="ARBA" id="ARBA00022729"/>
    </source>
</evidence>
<dbReference type="InterPro" id="IPR001839">
    <property type="entry name" value="TGF-b_C"/>
</dbReference>
<evidence type="ECO:0000256" key="13">
    <source>
        <dbReference type="RuleBase" id="RU000354"/>
    </source>
</evidence>
<dbReference type="OrthoDB" id="9893739at2759"/>
<evidence type="ECO:0000256" key="10">
    <source>
        <dbReference type="ARBA" id="ARBA00023157"/>
    </source>
</evidence>
<evidence type="ECO:0000256" key="1">
    <source>
        <dbReference type="ARBA" id="ARBA00004613"/>
    </source>
</evidence>
<accession>V9KJS5</accession>
<keyword evidence="10" id="KW-1015">Disulfide bond</keyword>
<dbReference type="InterPro" id="IPR017948">
    <property type="entry name" value="TGFb_CS"/>
</dbReference>
<evidence type="ECO:0000259" key="16">
    <source>
        <dbReference type="PROSITE" id="PS51362"/>
    </source>
</evidence>
<dbReference type="Gene3D" id="2.10.90.10">
    <property type="entry name" value="Cystine-knot cytokines"/>
    <property type="match status" value="1"/>
</dbReference>
<evidence type="ECO:0000313" key="17">
    <source>
        <dbReference type="EMBL" id="AFO98225.1"/>
    </source>
</evidence>
<dbReference type="InterPro" id="IPR006799">
    <property type="entry name" value="AMH_N"/>
</dbReference>
<evidence type="ECO:0000256" key="14">
    <source>
        <dbReference type="SAM" id="MobiDB-lite"/>
    </source>
</evidence>
<keyword evidence="9" id="KW-0334">Gonadal differentiation</keyword>
<keyword evidence="8 13" id="KW-0339">Growth factor</keyword>
<feature type="signal peptide" evidence="15">
    <location>
        <begin position="1"/>
        <end position="19"/>
    </location>
</feature>
<feature type="domain" description="TGF-beta family profile" evidence="16">
    <location>
        <begin position="565"/>
        <end position="673"/>
    </location>
</feature>
<comment type="similarity">
    <text evidence="2 13">Belongs to the TGF-beta family.</text>
</comment>
<dbReference type="CDD" id="cd13757">
    <property type="entry name" value="TGF_beta_AMH"/>
    <property type="match status" value="1"/>
</dbReference>
<evidence type="ECO:0000256" key="5">
    <source>
        <dbReference type="ARBA" id="ARBA00022525"/>
    </source>
</evidence>
<dbReference type="GO" id="GO:0005576">
    <property type="term" value="C:extracellular region"/>
    <property type="evidence" value="ECO:0007669"/>
    <property type="project" value="UniProtKB-SubCell"/>
</dbReference>